<feature type="signal peptide" evidence="1">
    <location>
        <begin position="1"/>
        <end position="25"/>
    </location>
</feature>
<dbReference type="RefSeq" id="WP_295662123.1">
    <property type="nucleotide sequence ID" value="NZ_CADCUP010000233.1"/>
</dbReference>
<proteinExistence type="predicted"/>
<evidence type="ECO:0000313" key="2">
    <source>
        <dbReference type="EMBL" id="CAA9419575.1"/>
    </source>
</evidence>
<sequence>MKYTPSRKALGLVAASAVMTTGAVAVTPAGAAVQDRAAQGWGKIWKKKLQDKADQRYYTKTQSDTRYAGKGGSYTKPESDARYYSKTDADARYQARQRTYRGTYLVGSPSTVAGAYVFGDLSYGVTLAAAPTAHYIQVGAAVPPGCSGTAAAPSADPGHLCVFESQALNVGAPRFVTNLAFDASTATPTGAWLYSPTVGGAYGFFGGTWAMQPGGAATVAAKGAVPEVGPTEGLPRVH</sequence>
<feature type="chain" id="PRO_5038559702" evidence="1">
    <location>
        <begin position="26"/>
        <end position="238"/>
    </location>
</feature>
<keyword evidence="1" id="KW-0732">Signal</keyword>
<gene>
    <name evidence="2" type="ORF">AVDCRST_MAG06-3438</name>
</gene>
<accession>A0A6J4PNX6</accession>
<organism evidence="2">
    <name type="scientific">uncultured Nocardioides sp</name>
    <dbReference type="NCBI Taxonomy" id="198441"/>
    <lineage>
        <taxon>Bacteria</taxon>
        <taxon>Bacillati</taxon>
        <taxon>Actinomycetota</taxon>
        <taxon>Actinomycetes</taxon>
        <taxon>Propionibacteriales</taxon>
        <taxon>Nocardioidaceae</taxon>
        <taxon>Nocardioides</taxon>
        <taxon>environmental samples</taxon>
    </lineage>
</organism>
<dbReference type="AlphaFoldDB" id="A0A6J4PNX6"/>
<evidence type="ECO:0000256" key="1">
    <source>
        <dbReference type="SAM" id="SignalP"/>
    </source>
</evidence>
<reference evidence="2" key="1">
    <citation type="submission" date="2020-02" db="EMBL/GenBank/DDBJ databases">
        <authorList>
            <person name="Meier V. D."/>
        </authorList>
    </citation>
    <scope>NUCLEOTIDE SEQUENCE</scope>
    <source>
        <strain evidence="2">AVDCRST_MAG06</strain>
    </source>
</reference>
<name>A0A6J4PNX6_9ACTN</name>
<protein>
    <submittedName>
        <fullName evidence="2">Uncharacterized protein</fullName>
    </submittedName>
</protein>
<dbReference type="EMBL" id="CADCUP010000233">
    <property type="protein sequence ID" value="CAA9419575.1"/>
    <property type="molecule type" value="Genomic_DNA"/>
</dbReference>